<proteinExistence type="predicted"/>
<sequence>MSEEEKQRNDLEPVDDDLMIVDLDPPPPQTKGKQRVGDLHSPLMHALAWVRKPQTRVPLLSVTLIVGTVLVLLLSGTLPDLAAILPGKAPEAPSPSPQSWQDEISCVYDAAWSADSRLLAVIGVYGGCETSEVSYAYLNVYDVVQQKRLQQYTPEELIIQQYREQFSAGFHGTIGNYLVRWSPELHQLACLFLIWPPIGSGEKLLEGVLLLHEDGSSSAFFHPLPLAAKKRWGSWGYGVWDLKQKRYLEKPRKIQEKQAFGFTFPPAPAYRWLPDGSLQPLMQNAIGLERSAAFSFWQEGSVARIEDKQKNAVFLVWMATPVVWSPDGRYLTRGLILGGRIEVPGITSNDQEALRRNGLDAIEVVQPPDRALTQALREAEALERKQEMQYIVLLRQVAWSPDRQMMAALNTFSRKVTVFRSKTGESMATIDFQAGIDDESSLLHWSPDGRFLVSAAQKLLFWNVQSR</sequence>
<dbReference type="AlphaFoldDB" id="A0A455SRB2"/>
<organism evidence="3">
    <name type="scientific">Thermosporothrix sp. COM3</name>
    <dbReference type="NCBI Taxonomy" id="2490863"/>
    <lineage>
        <taxon>Bacteria</taxon>
        <taxon>Bacillati</taxon>
        <taxon>Chloroflexota</taxon>
        <taxon>Ktedonobacteria</taxon>
        <taxon>Ktedonobacterales</taxon>
        <taxon>Thermosporotrichaceae</taxon>
        <taxon>Thermosporothrix</taxon>
    </lineage>
</organism>
<protein>
    <submittedName>
        <fullName evidence="3">Uncharacterized protein</fullName>
    </submittedName>
</protein>
<feature type="transmembrane region" description="Helical" evidence="2">
    <location>
        <begin position="57"/>
        <end position="78"/>
    </location>
</feature>
<feature type="region of interest" description="Disordered" evidence="1">
    <location>
        <begin position="1"/>
        <end position="20"/>
    </location>
</feature>
<gene>
    <name evidence="3" type="ORF">KTC_44120</name>
</gene>
<keyword evidence="2" id="KW-0812">Transmembrane</keyword>
<evidence type="ECO:0000313" key="3">
    <source>
        <dbReference type="EMBL" id="BBH89661.1"/>
    </source>
</evidence>
<evidence type="ECO:0000256" key="1">
    <source>
        <dbReference type="SAM" id="MobiDB-lite"/>
    </source>
</evidence>
<name>A0A455SRB2_9CHLR</name>
<keyword evidence="2" id="KW-1133">Transmembrane helix</keyword>
<feature type="compositionally biased region" description="Basic and acidic residues" evidence="1">
    <location>
        <begin position="1"/>
        <end position="11"/>
    </location>
</feature>
<accession>A0A455SRB2</accession>
<dbReference type="EMBL" id="AP019376">
    <property type="protein sequence ID" value="BBH89661.1"/>
    <property type="molecule type" value="Genomic_DNA"/>
</dbReference>
<dbReference type="Gene3D" id="2.130.10.10">
    <property type="entry name" value="YVTN repeat-like/Quinoprotein amine dehydrogenase"/>
    <property type="match status" value="1"/>
</dbReference>
<dbReference type="InterPro" id="IPR015943">
    <property type="entry name" value="WD40/YVTN_repeat-like_dom_sf"/>
</dbReference>
<keyword evidence="2" id="KW-0472">Membrane</keyword>
<reference evidence="3" key="1">
    <citation type="submission" date="2018-12" db="EMBL/GenBank/DDBJ databases">
        <title>Novel natural products biosynthetic potential of the class Ktedonobacteria.</title>
        <authorList>
            <person name="Zheng Y."/>
            <person name="Saitou A."/>
            <person name="Wang C.M."/>
            <person name="Toyoda A."/>
            <person name="Minakuchi Y."/>
            <person name="Sekiguchi Y."/>
            <person name="Ueda K."/>
            <person name="Takano H."/>
            <person name="Sakai Y."/>
            <person name="Yokota A."/>
            <person name="Yabe S."/>
        </authorList>
    </citation>
    <scope>NUCLEOTIDE SEQUENCE</scope>
    <source>
        <strain evidence="3">COM3</strain>
    </source>
</reference>
<dbReference type="SUPFAM" id="SSF50960">
    <property type="entry name" value="TolB, C-terminal domain"/>
    <property type="match status" value="1"/>
</dbReference>
<evidence type="ECO:0000256" key="2">
    <source>
        <dbReference type="SAM" id="Phobius"/>
    </source>
</evidence>